<feature type="transmembrane region" description="Helical" evidence="1">
    <location>
        <begin position="42"/>
        <end position="61"/>
    </location>
</feature>
<comment type="caution">
    <text evidence="2">The sequence shown here is derived from an EMBL/GenBank/DDBJ whole genome shotgun (WGS) entry which is preliminary data.</text>
</comment>
<organism evidence="2 3">
    <name type="scientific">Hungatella hathewayi</name>
    <dbReference type="NCBI Taxonomy" id="154046"/>
    <lineage>
        <taxon>Bacteria</taxon>
        <taxon>Bacillati</taxon>
        <taxon>Bacillota</taxon>
        <taxon>Clostridia</taxon>
        <taxon>Lachnospirales</taxon>
        <taxon>Lachnospiraceae</taxon>
        <taxon>Hungatella</taxon>
    </lineage>
</organism>
<dbReference type="InterPro" id="IPR036259">
    <property type="entry name" value="MFS_trans_sf"/>
</dbReference>
<dbReference type="AlphaFoldDB" id="A0A3E2WRM0"/>
<feature type="transmembrane region" description="Helical" evidence="1">
    <location>
        <begin position="109"/>
        <end position="127"/>
    </location>
</feature>
<evidence type="ECO:0000256" key="1">
    <source>
        <dbReference type="SAM" id="Phobius"/>
    </source>
</evidence>
<feature type="transmembrane region" description="Helical" evidence="1">
    <location>
        <begin position="374"/>
        <end position="393"/>
    </location>
</feature>
<dbReference type="CDD" id="cd17332">
    <property type="entry name" value="MFS_MelB_like"/>
    <property type="match status" value="1"/>
</dbReference>
<dbReference type="Pfam" id="PF13347">
    <property type="entry name" value="MFS_2"/>
    <property type="match status" value="1"/>
</dbReference>
<protein>
    <recommendedName>
        <fullName evidence="4">MFS transporter</fullName>
    </recommendedName>
</protein>
<feature type="transmembrane region" description="Helical" evidence="1">
    <location>
        <begin position="264"/>
        <end position="283"/>
    </location>
</feature>
<feature type="transmembrane region" description="Helical" evidence="1">
    <location>
        <begin position="231"/>
        <end position="252"/>
    </location>
</feature>
<keyword evidence="1" id="KW-0472">Membrane</keyword>
<accession>A0A3E2WRM0</accession>
<dbReference type="GO" id="GO:0005886">
    <property type="term" value="C:plasma membrane"/>
    <property type="evidence" value="ECO:0007669"/>
    <property type="project" value="TreeGrafter"/>
</dbReference>
<dbReference type="GO" id="GO:0006814">
    <property type="term" value="P:sodium ion transport"/>
    <property type="evidence" value="ECO:0007669"/>
    <property type="project" value="InterPro"/>
</dbReference>
<feature type="transmembrane region" description="Helical" evidence="1">
    <location>
        <begin position="157"/>
        <end position="176"/>
    </location>
</feature>
<dbReference type="PANTHER" id="PTHR11328">
    <property type="entry name" value="MAJOR FACILITATOR SUPERFAMILY DOMAIN-CONTAINING PROTEIN"/>
    <property type="match status" value="1"/>
</dbReference>
<dbReference type="EMBL" id="QVIA01000017">
    <property type="protein sequence ID" value="RGC29399.1"/>
    <property type="molecule type" value="Genomic_DNA"/>
</dbReference>
<dbReference type="InterPro" id="IPR001927">
    <property type="entry name" value="Na/Gal_symport"/>
</dbReference>
<evidence type="ECO:0000313" key="2">
    <source>
        <dbReference type="EMBL" id="RGC29399.1"/>
    </source>
</evidence>
<evidence type="ECO:0008006" key="4">
    <source>
        <dbReference type="Google" id="ProtNLM"/>
    </source>
</evidence>
<dbReference type="Gene3D" id="1.20.1250.20">
    <property type="entry name" value="MFS general substrate transporter like domains"/>
    <property type="match status" value="2"/>
</dbReference>
<dbReference type="NCBIfam" id="TIGR00792">
    <property type="entry name" value="gph"/>
    <property type="match status" value="1"/>
</dbReference>
<proteinExistence type="predicted"/>
<dbReference type="RefSeq" id="WP_025653911.1">
    <property type="nucleotide sequence ID" value="NZ_QVIA01000017.1"/>
</dbReference>
<dbReference type="GO" id="GO:0015293">
    <property type="term" value="F:symporter activity"/>
    <property type="evidence" value="ECO:0007669"/>
    <property type="project" value="InterPro"/>
</dbReference>
<dbReference type="InterPro" id="IPR039672">
    <property type="entry name" value="MFS_2"/>
</dbReference>
<dbReference type="Proteomes" id="UP000261111">
    <property type="component" value="Unassembled WGS sequence"/>
</dbReference>
<feature type="transmembrane region" description="Helical" evidence="1">
    <location>
        <begin position="82"/>
        <end position="103"/>
    </location>
</feature>
<evidence type="ECO:0000313" key="3">
    <source>
        <dbReference type="Proteomes" id="UP000261111"/>
    </source>
</evidence>
<reference evidence="2 3" key="1">
    <citation type="submission" date="2018-08" db="EMBL/GenBank/DDBJ databases">
        <title>A genome reference for cultivated species of the human gut microbiota.</title>
        <authorList>
            <person name="Zou Y."/>
            <person name="Xue W."/>
            <person name="Luo G."/>
        </authorList>
    </citation>
    <scope>NUCLEOTIDE SEQUENCE [LARGE SCALE GENOMIC DNA]</scope>
    <source>
        <strain evidence="2 3">AF19-21</strain>
    </source>
</reference>
<name>A0A3E2WRM0_9FIRM</name>
<dbReference type="SUPFAM" id="SSF103473">
    <property type="entry name" value="MFS general substrate transporter"/>
    <property type="match status" value="1"/>
</dbReference>
<feature type="transmembrane region" description="Helical" evidence="1">
    <location>
        <begin position="12"/>
        <end position="36"/>
    </location>
</feature>
<feature type="transmembrane region" description="Helical" evidence="1">
    <location>
        <begin position="318"/>
        <end position="339"/>
    </location>
</feature>
<dbReference type="GeneID" id="93331990"/>
<feature type="transmembrane region" description="Helical" evidence="1">
    <location>
        <begin position="295"/>
        <end position="312"/>
    </location>
</feature>
<feature type="transmembrane region" description="Helical" evidence="1">
    <location>
        <begin position="182"/>
        <end position="201"/>
    </location>
</feature>
<gene>
    <name evidence="2" type="ORF">DWX41_15210</name>
</gene>
<sequence>MENHKIPLKEKLCYTSGNLSQCLINNTMSSFLLFFFTDISKIPAASASLIFMIGTILNIIIGPVVGTLSDQTRTKLGCYRPWVMYGGFAVSIISALCFVAPPFGTSGRVIWAGIAYVCWIIAFSAAYTPYGVMNNVMTEDTIERGTLATFRETGSDIAGMVVGSLTLALIGFYGHGQDTKGYTPMMITYAVCSIILIIICVKGTKERLLPVEEKSSIASSFGTLKGNRPAIIIYIAMIVMNLAVMMQFSWVMYYCTYCLGNGELTGSFISMWCFVAFLCKFIIMPIIKKMGKRNAMIIGSAAYLIDGILFLAAKDNMILNYAAVVFFGIGLTVFFTTIWGALPDVVEYGEYVSGIRAPGFLYSLGAMFNKVGNGLSGVVAGLVLTFIGYNAAGEQTASTIAGIRMAAGVPLIIAGLVCIILFVFYNLSTKEYNEVVEELNKRREKQ</sequence>
<dbReference type="PANTHER" id="PTHR11328:SF24">
    <property type="entry name" value="MAJOR FACILITATOR SUPERFAMILY (MFS) PROFILE DOMAIN-CONTAINING PROTEIN"/>
    <property type="match status" value="1"/>
</dbReference>
<keyword evidence="1" id="KW-1133">Transmembrane helix</keyword>
<feature type="transmembrane region" description="Helical" evidence="1">
    <location>
        <begin position="405"/>
        <end position="425"/>
    </location>
</feature>
<dbReference type="GO" id="GO:0008643">
    <property type="term" value="P:carbohydrate transport"/>
    <property type="evidence" value="ECO:0007669"/>
    <property type="project" value="InterPro"/>
</dbReference>
<keyword evidence="1" id="KW-0812">Transmembrane</keyword>